<dbReference type="AlphaFoldDB" id="I7MGQ5"/>
<dbReference type="InParanoid" id="I7MGQ5"/>
<dbReference type="EMBL" id="GG662622">
    <property type="protein sequence ID" value="EAR85398.1"/>
    <property type="molecule type" value="Genomic_DNA"/>
</dbReference>
<name>I7MGQ5_TETTS</name>
<evidence type="ECO:0000313" key="1">
    <source>
        <dbReference type="EMBL" id="EAR85398.1"/>
    </source>
</evidence>
<dbReference type="HOGENOM" id="CLU_487075_0_0_1"/>
<sequence length="560" mass="65563">MIKQSSFPKTLKVEKIKLEHIALEDVQNLFLKPFNQIYVIDLNRAYLQTQDQQIDSRQPKEEIVEFLSQINTKANNMIQRIDMIINLLLHQQIKKNPLLKQLTIFGIKGQNLIQLFQSQNFQKDETTFDQIKQMIVKNITTEKGDVGSALYQFLQNILPIVRSGQENRSLGSVLEVFFFMNGSEISQETETKCLEELSKLKLSTDKVSISYRVSDFYTSQNSIRKILSLQAKDLYSEDIGQLQYFSWLEVNFINQMLDIIQNKKINKYESSVRLLKQYHEECTIKIDSLIKYFKTCQDVSGELPIDDNKAQERKTLVDKNMKILKEVNEQLSQISIVHPKLSIQQILFRKKMILRLIHIGVNLEEEKNKYQHKAQNLMFEKHEMAKQFSEFLYDLKSVVDGKLEIFSGELLLNDVTQNTIFLFDYLKSDLQYTKKIFETCQEINAKIFIMKKNVEKCNQKDLVESIDAHIKQIQSTQFRLLRNIENSIVRVFISLQQILDCMGFKNIKINSKKKAVFDELTNLVRANSDYQSYLPSNCEGVSLGKSFKIIIESYFKEFLK</sequence>
<protein>
    <submittedName>
        <fullName evidence="1">Uncharacterized protein</fullName>
    </submittedName>
</protein>
<dbReference type="Proteomes" id="UP000009168">
    <property type="component" value="Unassembled WGS sequence"/>
</dbReference>
<dbReference type="GeneID" id="7832257"/>
<keyword evidence="2" id="KW-1185">Reference proteome</keyword>
<gene>
    <name evidence="1" type="ORF">TTHERM_00471770</name>
</gene>
<evidence type="ECO:0000313" key="2">
    <source>
        <dbReference type="Proteomes" id="UP000009168"/>
    </source>
</evidence>
<dbReference type="RefSeq" id="XP_001033061.1">
    <property type="nucleotide sequence ID" value="XM_001033061.3"/>
</dbReference>
<organism evidence="1 2">
    <name type="scientific">Tetrahymena thermophila (strain SB210)</name>
    <dbReference type="NCBI Taxonomy" id="312017"/>
    <lineage>
        <taxon>Eukaryota</taxon>
        <taxon>Sar</taxon>
        <taxon>Alveolata</taxon>
        <taxon>Ciliophora</taxon>
        <taxon>Intramacronucleata</taxon>
        <taxon>Oligohymenophorea</taxon>
        <taxon>Hymenostomatida</taxon>
        <taxon>Tetrahymenina</taxon>
        <taxon>Tetrahymenidae</taxon>
        <taxon>Tetrahymena</taxon>
    </lineage>
</organism>
<reference evidence="2" key="1">
    <citation type="journal article" date="2006" name="PLoS Biol.">
        <title>Macronuclear genome sequence of the ciliate Tetrahymena thermophila, a model eukaryote.</title>
        <authorList>
            <person name="Eisen J.A."/>
            <person name="Coyne R.S."/>
            <person name="Wu M."/>
            <person name="Wu D."/>
            <person name="Thiagarajan M."/>
            <person name="Wortman J.R."/>
            <person name="Badger J.H."/>
            <person name="Ren Q."/>
            <person name="Amedeo P."/>
            <person name="Jones K.M."/>
            <person name="Tallon L.J."/>
            <person name="Delcher A.L."/>
            <person name="Salzberg S.L."/>
            <person name="Silva J.C."/>
            <person name="Haas B.J."/>
            <person name="Majoros W.H."/>
            <person name="Farzad M."/>
            <person name="Carlton J.M."/>
            <person name="Smith R.K. Jr."/>
            <person name="Garg J."/>
            <person name="Pearlman R.E."/>
            <person name="Karrer K.M."/>
            <person name="Sun L."/>
            <person name="Manning G."/>
            <person name="Elde N.C."/>
            <person name="Turkewitz A.P."/>
            <person name="Asai D.J."/>
            <person name="Wilkes D.E."/>
            <person name="Wang Y."/>
            <person name="Cai H."/>
            <person name="Collins K."/>
            <person name="Stewart B.A."/>
            <person name="Lee S.R."/>
            <person name="Wilamowska K."/>
            <person name="Weinberg Z."/>
            <person name="Ruzzo W.L."/>
            <person name="Wloga D."/>
            <person name="Gaertig J."/>
            <person name="Frankel J."/>
            <person name="Tsao C.-C."/>
            <person name="Gorovsky M.A."/>
            <person name="Keeling P.J."/>
            <person name="Waller R.F."/>
            <person name="Patron N.J."/>
            <person name="Cherry J.M."/>
            <person name="Stover N.A."/>
            <person name="Krieger C.J."/>
            <person name="del Toro C."/>
            <person name="Ryder H.F."/>
            <person name="Williamson S.C."/>
            <person name="Barbeau R.A."/>
            <person name="Hamilton E.P."/>
            <person name="Orias E."/>
        </authorList>
    </citation>
    <scope>NUCLEOTIDE SEQUENCE [LARGE SCALE GENOMIC DNA]</scope>
    <source>
        <strain evidence="2">SB210</strain>
    </source>
</reference>
<proteinExistence type="predicted"/>
<accession>I7MGQ5</accession>
<dbReference type="KEGG" id="tet:TTHERM_00471770"/>